<keyword evidence="1" id="KW-1133">Transmembrane helix</keyword>
<gene>
    <name evidence="2" type="ORF">SDC9_169310</name>
</gene>
<evidence type="ECO:0000256" key="1">
    <source>
        <dbReference type="SAM" id="Phobius"/>
    </source>
</evidence>
<proteinExistence type="predicted"/>
<reference evidence="2" key="1">
    <citation type="submission" date="2019-08" db="EMBL/GenBank/DDBJ databases">
        <authorList>
            <person name="Kucharzyk K."/>
            <person name="Murdoch R.W."/>
            <person name="Higgins S."/>
            <person name="Loffler F."/>
        </authorList>
    </citation>
    <scope>NUCLEOTIDE SEQUENCE</scope>
</reference>
<comment type="caution">
    <text evidence="2">The sequence shown here is derived from an EMBL/GenBank/DDBJ whole genome shotgun (WGS) entry which is preliminary data.</text>
</comment>
<keyword evidence="1" id="KW-0812">Transmembrane</keyword>
<name>A0A645G4Z0_9ZZZZ</name>
<evidence type="ECO:0000313" key="2">
    <source>
        <dbReference type="EMBL" id="MPN21928.1"/>
    </source>
</evidence>
<feature type="transmembrane region" description="Helical" evidence="1">
    <location>
        <begin position="50"/>
        <end position="67"/>
    </location>
</feature>
<dbReference type="AlphaFoldDB" id="A0A645G4Z0"/>
<protein>
    <submittedName>
        <fullName evidence="2">Uncharacterized protein</fullName>
    </submittedName>
</protein>
<organism evidence="2">
    <name type="scientific">bioreactor metagenome</name>
    <dbReference type="NCBI Taxonomy" id="1076179"/>
    <lineage>
        <taxon>unclassified sequences</taxon>
        <taxon>metagenomes</taxon>
        <taxon>ecological metagenomes</taxon>
    </lineage>
</organism>
<sequence>MIRVCKSSCPESLKVEICRTCNTNSYLKSLSCLLPVLLCDFINYFKLKDFCVLFFYDIWFIAVLFVFNNVQKLPNHVPELRICRNVHPHINFSPKSFPYKRKELFILISIFSCSLYPFPGKTFRRGKAASIDKSDLLHDWYVRLIKYYKYWNYSE</sequence>
<keyword evidence="1" id="KW-0472">Membrane</keyword>
<dbReference type="EMBL" id="VSSQ01070029">
    <property type="protein sequence ID" value="MPN21928.1"/>
    <property type="molecule type" value="Genomic_DNA"/>
</dbReference>
<feature type="transmembrane region" description="Helical" evidence="1">
    <location>
        <begin position="104"/>
        <end position="123"/>
    </location>
</feature>
<accession>A0A645G4Z0</accession>